<accession>A0A9W8YKG2</accession>
<name>A0A9W8YKG2_9PEZI</name>
<evidence type="ECO:0000313" key="4">
    <source>
        <dbReference type="Proteomes" id="UP001140453"/>
    </source>
</evidence>
<feature type="compositionally biased region" description="Low complexity" evidence="2">
    <location>
        <begin position="274"/>
        <end position="285"/>
    </location>
</feature>
<feature type="coiled-coil region" evidence="1">
    <location>
        <begin position="84"/>
        <end position="129"/>
    </location>
</feature>
<feature type="region of interest" description="Disordered" evidence="2">
    <location>
        <begin position="208"/>
        <end position="230"/>
    </location>
</feature>
<protein>
    <submittedName>
        <fullName evidence="3">Uncharacterized protein</fullName>
    </submittedName>
</protein>
<feature type="region of interest" description="Disordered" evidence="2">
    <location>
        <begin position="274"/>
        <end position="341"/>
    </location>
</feature>
<feature type="region of interest" description="Disordered" evidence="2">
    <location>
        <begin position="354"/>
        <end position="420"/>
    </location>
</feature>
<reference evidence="3" key="1">
    <citation type="submission" date="2022-10" db="EMBL/GenBank/DDBJ databases">
        <title>Tapping the CABI collections for fungal endophytes: first genome assemblies for Collariella, Neodidymelliopsis, Ascochyta clinopodiicola, Didymella pomorum, Didymosphaeria variabile, Neocosmospora piperis and Neocucurbitaria cava.</title>
        <authorList>
            <person name="Hill R."/>
        </authorList>
    </citation>
    <scope>NUCLEOTIDE SEQUENCE</scope>
    <source>
        <strain evidence="3">IMI 355082</strain>
    </source>
</reference>
<comment type="caution">
    <text evidence="3">The sequence shown here is derived from an EMBL/GenBank/DDBJ whole genome shotgun (WGS) entry which is preliminary data.</text>
</comment>
<feature type="compositionally biased region" description="Low complexity" evidence="2">
    <location>
        <begin position="213"/>
        <end position="225"/>
    </location>
</feature>
<evidence type="ECO:0000256" key="1">
    <source>
        <dbReference type="SAM" id="Coils"/>
    </source>
</evidence>
<evidence type="ECO:0000313" key="3">
    <source>
        <dbReference type="EMBL" id="KAJ4386206.1"/>
    </source>
</evidence>
<dbReference type="Proteomes" id="UP001140453">
    <property type="component" value="Unassembled WGS sequence"/>
</dbReference>
<gene>
    <name evidence="3" type="ORF">N0V93_009099</name>
</gene>
<dbReference type="EMBL" id="JAPEVB010000006">
    <property type="protein sequence ID" value="KAJ4386206.1"/>
    <property type="molecule type" value="Genomic_DNA"/>
</dbReference>
<proteinExistence type="predicted"/>
<evidence type="ECO:0000256" key="2">
    <source>
        <dbReference type="SAM" id="MobiDB-lite"/>
    </source>
</evidence>
<keyword evidence="1" id="KW-0175">Coiled coil</keyword>
<organism evidence="3 4">
    <name type="scientific">Gnomoniopsis smithogilvyi</name>
    <dbReference type="NCBI Taxonomy" id="1191159"/>
    <lineage>
        <taxon>Eukaryota</taxon>
        <taxon>Fungi</taxon>
        <taxon>Dikarya</taxon>
        <taxon>Ascomycota</taxon>
        <taxon>Pezizomycotina</taxon>
        <taxon>Sordariomycetes</taxon>
        <taxon>Sordariomycetidae</taxon>
        <taxon>Diaporthales</taxon>
        <taxon>Gnomoniaceae</taxon>
        <taxon>Gnomoniopsis</taxon>
    </lineage>
</organism>
<dbReference type="OrthoDB" id="5427699at2759"/>
<sequence length="420" mass="45781">MLDTEYDLSQRVPPAGVAVPVDTISGTGSGLITIRRPAVRVNPTVDSVSGDSQPVEQDYRRLERMRQAFDDERRYLQANRDRAEEVYKEMVDELEQDHARERSQWEADKYKLQTQIMQLQNRLKEVESRGIGSAADPNLVAFQAGASSQASPFGQSSLSPSASCDRNPLDASLAMEHQGPTKVIDVQEYHKDLEGIHLKENFVKMETFTDTPSSTGSKGSSGRVSPPQGLEDTRALARARSIRALKADASSRLTMHAGHTPTVSLSIAHTETTNTVVSSGSNTPTLTSGEGALSSDGNDRLESNEPAEPVPTGIDQEPAIMEPSDEDPELKGPLTLRNMPAKDEAFLRRLSDKLEKVTSGEDATPTVLKHSDDEDEDDTDGDTQKPDSESEVGSAEDTEDTIELRIRKTSSNFGKPFGVA</sequence>
<keyword evidence="4" id="KW-1185">Reference proteome</keyword>
<dbReference type="AlphaFoldDB" id="A0A9W8YKG2"/>